<name>C6W017_DYAFD</name>
<dbReference type="RefSeq" id="WP_015813587.1">
    <property type="nucleotide sequence ID" value="NC_013037.1"/>
</dbReference>
<keyword evidence="3" id="KW-1185">Reference proteome</keyword>
<organism evidence="2 3">
    <name type="scientific">Dyadobacter fermentans (strain ATCC 700827 / DSM 18053 / CIP 107007 / KCTC 52180 / NS114)</name>
    <dbReference type="NCBI Taxonomy" id="471854"/>
    <lineage>
        <taxon>Bacteria</taxon>
        <taxon>Pseudomonadati</taxon>
        <taxon>Bacteroidota</taxon>
        <taxon>Cytophagia</taxon>
        <taxon>Cytophagales</taxon>
        <taxon>Spirosomataceae</taxon>
        <taxon>Dyadobacter</taxon>
    </lineage>
</organism>
<dbReference type="InterPro" id="IPR036568">
    <property type="entry name" value="GGCT-like_sf"/>
</dbReference>
<protein>
    <submittedName>
        <fullName evidence="2">AIG2 family protein</fullName>
    </submittedName>
</protein>
<evidence type="ECO:0000313" key="3">
    <source>
        <dbReference type="Proteomes" id="UP000002011"/>
    </source>
</evidence>
<dbReference type="InterPro" id="IPR009288">
    <property type="entry name" value="AIG2-like_dom"/>
</dbReference>
<proteinExistence type="predicted"/>
<dbReference type="KEGG" id="dfe:Dfer_4141"/>
<dbReference type="SUPFAM" id="SSF110857">
    <property type="entry name" value="Gamma-glutamyl cyclotransferase-like"/>
    <property type="match status" value="1"/>
</dbReference>
<evidence type="ECO:0000259" key="1">
    <source>
        <dbReference type="Pfam" id="PF06094"/>
    </source>
</evidence>
<gene>
    <name evidence="2" type="ordered locus">Dfer_4141</name>
</gene>
<accession>C6W017</accession>
<evidence type="ECO:0000313" key="2">
    <source>
        <dbReference type="EMBL" id="ACT95344.1"/>
    </source>
</evidence>
<dbReference type="InterPro" id="IPR013024">
    <property type="entry name" value="GGCT-like"/>
</dbReference>
<dbReference type="STRING" id="471854.Dfer_4141"/>
<reference evidence="2 3" key="1">
    <citation type="journal article" date="2009" name="Stand. Genomic Sci.">
        <title>Complete genome sequence of Dyadobacter fermentans type strain (NS114).</title>
        <authorList>
            <person name="Lang E."/>
            <person name="Lapidus A."/>
            <person name="Chertkov O."/>
            <person name="Brettin T."/>
            <person name="Detter J.C."/>
            <person name="Han C."/>
            <person name="Copeland A."/>
            <person name="Glavina Del Rio T."/>
            <person name="Nolan M."/>
            <person name="Chen F."/>
            <person name="Lucas S."/>
            <person name="Tice H."/>
            <person name="Cheng J.F."/>
            <person name="Land M."/>
            <person name="Hauser L."/>
            <person name="Chang Y.J."/>
            <person name="Jeffries C.D."/>
            <person name="Kopitz M."/>
            <person name="Bruce D."/>
            <person name="Goodwin L."/>
            <person name="Pitluck S."/>
            <person name="Ovchinnikova G."/>
            <person name="Pati A."/>
            <person name="Ivanova N."/>
            <person name="Mavrommatis K."/>
            <person name="Chen A."/>
            <person name="Palaniappan K."/>
            <person name="Chain P."/>
            <person name="Bristow J."/>
            <person name="Eisen J.A."/>
            <person name="Markowitz V."/>
            <person name="Hugenholtz P."/>
            <person name="Goker M."/>
            <person name="Rohde M."/>
            <person name="Kyrpides N.C."/>
            <person name="Klenk H.P."/>
        </authorList>
    </citation>
    <scope>NUCLEOTIDE SEQUENCE [LARGE SCALE GENOMIC DNA]</scope>
    <source>
        <strain evidence="3">ATCC 700827 / DSM 18053 / CIP 107007 / KCTC 52180 / NS114</strain>
    </source>
</reference>
<feature type="domain" description="Gamma-glutamylcyclotransferase AIG2-like" evidence="1">
    <location>
        <begin position="7"/>
        <end position="136"/>
    </location>
</feature>
<dbReference type="OrthoDB" id="482277at2"/>
<dbReference type="CDD" id="cd06661">
    <property type="entry name" value="GGCT_like"/>
    <property type="match status" value="1"/>
</dbReference>
<sequence length="139" mass="16256">MEKLYNIFTYGTLMQAFHNPYARKLRASSEYLGKGYFNGRLFRVEWYPGALFEPDAPTLVRGEIYQLHSLDILKELDEYEDVLEDEAASLYVRKVVPVRDSQEVVRGGEELVRDCWVYLYNQPVLDLPLIEDGYFKTTS</sequence>
<dbReference type="Pfam" id="PF06094">
    <property type="entry name" value="GGACT"/>
    <property type="match status" value="1"/>
</dbReference>
<dbReference type="HOGENOM" id="CLU_083466_4_0_10"/>
<dbReference type="eggNOG" id="COG2105">
    <property type="taxonomic scope" value="Bacteria"/>
</dbReference>
<dbReference type="AlphaFoldDB" id="C6W017"/>
<dbReference type="EMBL" id="CP001619">
    <property type="protein sequence ID" value="ACT95344.1"/>
    <property type="molecule type" value="Genomic_DNA"/>
</dbReference>
<dbReference type="Gene3D" id="3.10.490.10">
    <property type="entry name" value="Gamma-glutamyl cyclotransferase-like"/>
    <property type="match status" value="1"/>
</dbReference>
<dbReference type="Proteomes" id="UP000002011">
    <property type="component" value="Chromosome"/>
</dbReference>